<evidence type="ECO:0000313" key="1">
    <source>
        <dbReference type="EMBL" id="CEF98453.1"/>
    </source>
</evidence>
<name>A0A090N3P0_OSTTA</name>
<dbReference type="GeneID" id="9833340"/>
<accession>A0A090N3P0</accession>
<protein>
    <submittedName>
        <fullName evidence="1">Uncharacterized protein</fullName>
    </submittedName>
</protein>
<reference evidence="1 2" key="2">
    <citation type="journal article" date="2014" name="BMC Genomics">
        <title>An improved genome of the model marine alga Ostreococcus tauri unfolds by assessing Illumina de novo assemblies.</title>
        <authorList>
            <person name="Blanc-Mathieu R."/>
            <person name="Verhelst B."/>
            <person name="Derelle E."/>
            <person name="Rombauts S."/>
            <person name="Bouget F.Y."/>
            <person name="Carre I."/>
            <person name="Chateau A."/>
            <person name="Eyre-Walker A."/>
            <person name="Grimsley N."/>
            <person name="Moreau H."/>
            <person name="Piegu B."/>
            <person name="Rivals E."/>
            <person name="Schackwitz W."/>
            <person name="Van de Peer Y."/>
            <person name="Piganeau G."/>
        </authorList>
    </citation>
    <scope>NUCLEOTIDE SEQUENCE [LARGE SCALE GENOMIC DNA]</scope>
    <source>
        <strain evidence="2">OTTH 0595 / CCAP 157/2 / RCC745</strain>
    </source>
</reference>
<dbReference type="AlphaFoldDB" id="A0A090N3P0"/>
<reference evidence="2" key="1">
    <citation type="journal article" date="2006" name="Proc. Natl. Acad. Sci. U.S.A.">
        <title>Genome analysis of the smallest free-living eukaryote Ostreococcus tauri unveils many unique features.</title>
        <authorList>
            <person name="Derelle E."/>
            <person name="Ferraz C."/>
            <person name="Rombauts S."/>
            <person name="Rouze P."/>
            <person name="Worden A.Z."/>
            <person name="Robbens S."/>
            <person name="Partensky F."/>
            <person name="Degroeve S."/>
            <person name="Echeynie S."/>
            <person name="Cooke R."/>
            <person name="Saeys Y."/>
            <person name="Wuyts J."/>
            <person name="Jabbari K."/>
            <person name="Bowler C."/>
            <person name="Panaud O."/>
            <person name="Piegu B."/>
            <person name="Ball S.G."/>
            <person name="Ral J.-P."/>
            <person name="Bouget F.-Y."/>
            <person name="Piganeau G."/>
            <person name="De Baets B."/>
            <person name="Picard A."/>
            <person name="Delseny M."/>
            <person name="Demaille J."/>
            <person name="Van de Peer Y."/>
            <person name="Moreau H."/>
        </authorList>
    </citation>
    <scope>NUCLEOTIDE SEQUENCE [LARGE SCALE GENOMIC DNA]</scope>
    <source>
        <strain evidence="2">OTTH 0595 / CCAP 157/2 / RCC745</strain>
    </source>
</reference>
<comment type="caution">
    <text evidence="1">The sequence shown here is derived from an EMBL/GenBank/DDBJ whole genome shotgun (WGS) entry which is preliminary data.</text>
</comment>
<keyword evidence="2" id="KW-1185">Reference proteome</keyword>
<sequence>MTYCECCGERIHSGSNRRAHRANIRRDAEDDYAYVPRKDDLVYQPTQNERTLENFIRSALEDEDHPEGVAMNRSLVTVFVMRFTPNPMMDSFKLDVRLDETKACVTYQNIKRRRFLRRATDWGPLAFGQTSIIVRNFYNKVDELPFKRVRGYVLWSKGKCVGSSSGALQVPRAGLVLSYSMSPPSPEERVEFVDDYDEAQLRIASIAA</sequence>
<gene>
    <name evidence="1" type="ORF">OT_ostta06g03465</name>
</gene>
<dbReference type="EMBL" id="CAID01000006">
    <property type="protein sequence ID" value="CEF98453.1"/>
    <property type="molecule type" value="Genomic_DNA"/>
</dbReference>
<dbReference type="KEGG" id="ota:OT_ostta06g03465"/>
<proteinExistence type="predicted"/>
<dbReference type="RefSeq" id="XP_003079986.2">
    <property type="nucleotide sequence ID" value="XM_003079938.2"/>
</dbReference>
<dbReference type="OrthoDB" id="10476000at2759"/>
<dbReference type="Proteomes" id="UP000009170">
    <property type="component" value="Unassembled WGS sequence"/>
</dbReference>
<evidence type="ECO:0000313" key="2">
    <source>
        <dbReference type="Proteomes" id="UP000009170"/>
    </source>
</evidence>
<dbReference type="InParanoid" id="A0A090N3P0"/>
<organism evidence="1 2">
    <name type="scientific">Ostreococcus tauri</name>
    <name type="common">Marine green alga</name>
    <dbReference type="NCBI Taxonomy" id="70448"/>
    <lineage>
        <taxon>Eukaryota</taxon>
        <taxon>Viridiplantae</taxon>
        <taxon>Chlorophyta</taxon>
        <taxon>Mamiellophyceae</taxon>
        <taxon>Mamiellales</taxon>
        <taxon>Bathycoccaceae</taxon>
        <taxon>Ostreococcus</taxon>
    </lineage>
</organism>